<dbReference type="HAMAP" id="MF_01885">
    <property type="entry name" value="tRNA_methyltr_TrmL"/>
    <property type="match status" value="1"/>
</dbReference>
<evidence type="ECO:0000256" key="2">
    <source>
        <dbReference type="ARBA" id="ARBA00022603"/>
    </source>
</evidence>
<dbReference type="CDD" id="cd18094">
    <property type="entry name" value="SpoU-like_TrmL"/>
    <property type="match status" value="1"/>
</dbReference>
<evidence type="ECO:0000256" key="6">
    <source>
        <dbReference type="SAM" id="MobiDB-lite"/>
    </source>
</evidence>
<keyword evidence="1" id="KW-0963">Cytoplasm</keyword>
<organism evidence="8">
    <name type="scientific">Micromonas pusilla</name>
    <name type="common">Picoplanktonic green alga</name>
    <name type="synonym">Chromulina pusilla</name>
    <dbReference type="NCBI Taxonomy" id="38833"/>
    <lineage>
        <taxon>Eukaryota</taxon>
        <taxon>Viridiplantae</taxon>
        <taxon>Chlorophyta</taxon>
        <taxon>Mamiellophyceae</taxon>
        <taxon>Mamiellales</taxon>
        <taxon>Mamiellaceae</taxon>
        <taxon>Micromonas</taxon>
    </lineage>
</organism>
<proteinExistence type="inferred from homology"/>
<dbReference type="GO" id="GO:0002130">
    <property type="term" value="P:wobble position ribose methylation"/>
    <property type="evidence" value="ECO:0007669"/>
    <property type="project" value="TreeGrafter"/>
</dbReference>
<sequence length="238" mass="25349">MPYLVLPRAFNALLAKRHRATPAPRDANATTPRASSGSGAANLFAGKSRDGVELAAENQRADLAVVLVSPQIPGNTGTIARTCAASRVPLHLVGPLGFTLEDSQLKRAGLDYWHSVCVRVHDDWDAFYAYWSVDLGAPGRLVAFSKFGARPHAEEGAYLPGDWLLFGAETTGLPDEAHDACARSGGIRRIPIDEDHVRSLNLAVSAGVGVYEAIRQIDGSPTEANPPRDDAPGTYARG</sequence>
<dbReference type="Pfam" id="PF00588">
    <property type="entry name" value="SpoU_methylase"/>
    <property type="match status" value="1"/>
</dbReference>
<dbReference type="GO" id="GO:0003723">
    <property type="term" value="F:RNA binding"/>
    <property type="evidence" value="ECO:0007669"/>
    <property type="project" value="InterPro"/>
</dbReference>
<dbReference type="InterPro" id="IPR016914">
    <property type="entry name" value="TrmL"/>
</dbReference>
<evidence type="ECO:0000313" key="8">
    <source>
        <dbReference type="EMBL" id="CAD8245792.1"/>
    </source>
</evidence>
<feature type="compositionally biased region" description="Polar residues" evidence="6">
    <location>
        <begin position="28"/>
        <end position="39"/>
    </location>
</feature>
<dbReference type="GO" id="GO:0008173">
    <property type="term" value="F:RNA methyltransferase activity"/>
    <property type="evidence" value="ECO:0007669"/>
    <property type="project" value="InterPro"/>
</dbReference>
<reference evidence="8" key="1">
    <citation type="submission" date="2021-01" db="EMBL/GenBank/DDBJ databases">
        <authorList>
            <person name="Corre E."/>
            <person name="Pelletier E."/>
            <person name="Niang G."/>
            <person name="Scheremetjew M."/>
            <person name="Finn R."/>
            <person name="Kale V."/>
            <person name="Holt S."/>
            <person name="Cochrane G."/>
            <person name="Meng A."/>
            <person name="Brown T."/>
            <person name="Cohen L."/>
        </authorList>
    </citation>
    <scope>NUCLEOTIDE SEQUENCE</scope>
    <source>
        <strain evidence="8">RCC1614</strain>
    </source>
</reference>
<evidence type="ECO:0000256" key="5">
    <source>
        <dbReference type="ARBA" id="ARBA00022694"/>
    </source>
</evidence>
<evidence type="ECO:0000256" key="1">
    <source>
        <dbReference type="ARBA" id="ARBA00022490"/>
    </source>
</evidence>
<feature type="region of interest" description="Disordered" evidence="6">
    <location>
        <begin position="21"/>
        <end position="41"/>
    </location>
</feature>
<dbReference type="SUPFAM" id="SSF75217">
    <property type="entry name" value="alpha/beta knot"/>
    <property type="match status" value="1"/>
</dbReference>
<keyword evidence="4" id="KW-0949">S-adenosyl-L-methionine</keyword>
<keyword evidence="2" id="KW-0489">Methyltransferase</keyword>
<dbReference type="Gene3D" id="3.40.1280.10">
    <property type="match status" value="1"/>
</dbReference>
<keyword evidence="5" id="KW-0819">tRNA processing</keyword>
<dbReference type="InterPro" id="IPR029028">
    <property type="entry name" value="Alpha/beta_knot_MTases"/>
</dbReference>
<protein>
    <recommendedName>
        <fullName evidence="7">tRNA/rRNA methyltransferase SpoU type domain-containing protein</fullName>
    </recommendedName>
</protein>
<evidence type="ECO:0000256" key="3">
    <source>
        <dbReference type="ARBA" id="ARBA00022679"/>
    </source>
</evidence>
<gene>
    <name evidence="8" type="ORF">MPUS1402_LOCUS9880</name>
</gene>
<dbReference type="PANTHER" id="PTHR42971">
    <property type="entry name" value="TRNA (CYTIDINE(34)-2'-O)-METHYLTRANSFERASE"/>
    <property type="match status" value="1"/>
</dbReference>
<name>A0A7R9TV15_MICPS</name>
<keyword evidence="3" id="KW-0808">Transferase</keyword>
<feature type="region of interest" description="Disordered" evidence="6">
    <location>
        <begin position="218"/>
        <end position="238"/>
    </location>
</feature>
<dbReference type="AlphaFoldDB" id="A0A7R9TV15"/>
<dbReference type="PANTHER" id="PTHR42971:SF1">
    <property type="entry name" value="TRNA (CYTIDINE(34)-2'-O)-METHYLTRANSFERASE"/>
    <property type="match status" value="1"/>
</dbReference>
<dbReference type="EMBL" id="HBDY01013059">
    <property type="protein sequence ID" value="CAD8245792.1"/>
    <property type="molecule type" value="Transcribed_RNA"/>
</dbReference>
<dbReference type="InterPro" id="IPR029026">
    <property type="entry name" value="tRNA_m1G_MTases_N"/>
</dbReference>
<dbReference type="InterPro" id="IPR001537">
    <property type="entry name" value="SpoU_MeTrfase"/>
</dbReference>
<evidence type="ECO:0000256" key="4">
    <source>
        <dbReference type="ARBA" id="ARBA00022691"/>
    </source>
</evidence>
<feature type="domain" description="tRNA/rRNA methyltransferase SpoU type" evidence="7">
    <location>
        <begin position="63"/>
        <end position="211"/>
    </location>
</feature>
<accession>A0A7R9TV15</accession>
<evidence type="ECO:0000259" key="7">
    <source>
        <dbReference type="Pfam" id="PF00588"/>
    </source>
</evidence>